<protein>
    <recommendedName>
        <fullName evidence="3">Reverse transcriptase zinc-binding domain-containing protein</fullName>
    </recommendedName>
</protein>
<dbReference type="AlphaFoldDB" id="A0A9D3WMF4"/>
<evidence type="ECO:0000313" key="2">
    <source>
        <dbReference type="Proteomes" id="UP000828251"/>
    </source>
</evidence>
<evidence type="ECO:0008006" key="3">
    <source>
        <dbReference type="Google" id="ProtNLM"/>
    </source>
</evidence>
<comment type="caution">
    <text evidence="1">The sequence shown here is derived from an EMBL/GenBank/DDBJ whole genome shotgun (WGS) entry which is preliminary data.</text>
</comment>
<proteinExistence type="predicted"/>
<reference evidence="1 2" key="1">
    <citation type="journal article" date="2021" name="Plant Biotechnol. J.">
        <title>Multi-omics assisted identification of the key and species-specific regulatory components of drought-tolerant mechanisms in Gossypium stocksii.</title>
        <authorList>
            <person name="Yu D."/>
            <person name="Ke L."/>
            <person name="Zhang D."/>
            <person name="Wu Y."/>
            <person name="Sun Y."/>
            <person name="Mei J."/>
            <person name="Sun J."/>
            <person name="Sun Y."/>
        </authorList>
    </citation>
    <scope>NUCLEOTIDE SEQUENCE [LARGE SCALE GENOMIC DNA]</scope>
    <source>
        <strain evidence="2">cv. E1</strain>
        <tissue evidence="1">Leaf</tissue>
    </source>
</reference>
<accession>A0A9D3WMF4</accession>
<evidence type="ECO:0000313" key="1">
    <source>
        <dbReference type="EMBL" id="KAH1131396.1"/>
    </source>
</evidence>
<organism evidence="1 2">
    <name type="scientific">Gossypium stocksii</name>
    <dbReference type="NCBI Taxonomy" id="47602"/>
    <lineage>
        <taxon>Eukaryota</taxon>
        <taxon>Viridiplantae</taxon>
        <taxon>Streptophyta</taxon>
        <taxon>Embryophyta</taxon>
        <taxon>Tracheophyta</taxon>
        <taxon>Spermatophyta</taxon>
        <taxon>Magnoliopsida</taxon>
        <taxon>eudicotyledons</taxon>
        <taxon>Gunneridae</taxon>
        <taxon>Pentapetalae</taxon>
        <taxon>rosids</taxon>
        <taxon>malvids</taxon>
        <taxon>Malvales</taxon>
        <taxon>Malvaceae</taxon>
        <taxon>Malvoideae</taxon>
        <taxon>Gossypium</taxon>
    </lineage>
</organism>
<gene>
    <name evidence="1" type="ORF">J1N35_002774</name>
</gene>
<dbReference type="Proteomes" id="UP000828251">
    <property type="component" value="Unassembled WGS sequence"/>
</dbReference>
<dbReference type="OrthoDB" id="1001820at2759"/>
<dbReference type="EMBL" id="JAIQCV010000001">
    <property type="protein sequence ID" value="KAH1131396.1"/>
    <property type="molecule type" value="Genomic_DNA"/>
</dbReference>
<name>A0A9D3WMF4_9ROSI</name>
<sequence>MVKRGLVVDPSCPISGFHSKDVHILRDCNAAKDVWSQLLTGCFYDPGRINELGLPVWNSDLASLKEP</sequence>
<keyword evidence="2" id="KW-1185">Reference proteome</keyword>